<protein>
    <submittedName>
        <fullName evidence="2">Uncharacterized protein LOC142171576</fullName>
    </submittedName>
</protein>
<name>A0AC58T088_TOBAC</name>
<proteinExistence type="predicted"/>
<dbReference type="RefSeq" id="XP_075090645.1">
    <property type="nucleotide sequence ID" value="XM_075234544.1"/>
</dbReference>
<evidence type="ECO:0000313" key="1">
    <source>
        <dbReference type="Proteomes" id="UP000790787"/>
    </source>
</evidence>
<dbReference type="Proteomes" id="UP000790787">
    <property type="component" value="Chromosome 17"/>
</dbReference>
<accession>A0AC58T088</accession>
<keyword evidence="1" id="KW-1185">Reference proteome</keyword>
<gene>
    <name evidence="2" type="primary">LOC142171576</name>
</gene>
<reference evidence="2" key="2">
    <citation type="submission" date="2025-08" db="UniProtKB">
        <authorList>
            <consortium name="RefSeq"/>
        </authorList>
    </citation>
    <scope>IDENTIFICATION</scope>
    <source>
        <tissue evidence="2">Leaf</tissue>
    </source>
</reference>
<sequence>MNPHAPEFVPSKARPTSAATEDSRVAIDADSSTGLNNSVTIVSAEEKLDKKATIDVRNARSTKSRLHAEREELARQIQNSFIVKSKQNTSDGPSEFPVSTKKSEFLVSAAKASADDSAIKLQCGSEGKKEVLTEANKYSGAKTVDVNKNKHEDGDGFLPVI</sequence>
<reference evidence="1" key="1">
    <citation type="journal article" date="2014" name="Nat. Commun.">
        <title>The tobacco genome sequence and its comparison with those of tomato and potato.</title>
        <authorList>
            <person name="Sierro N."/>
            <person name="Battey J.N."/>
            <person name="Ouadi S."/>
            <person name="Bakaher N."/>
            <person name="Bovet L."/>
            <person name="Willig A."/>
            <person name="Goepfert S."/>
            <person name="Peitsch M.C."/>
            <person name="Ivanov N.V."/>
        </authorList>
    </citation>
    <scope>NUCLEOTIDE SEQUENCE [LARGE SCALE GENOMIC DNA]</scope>
</reference>
<organism evidence="1 2">
    <name type="scientific">Nicotiana tabacum</name>
    <name type="common">Common tobacco</name>
    <dbReference type="NCBI Taxonomy" id="4097"/>
    <lineage>
        <taxon>Eukaryota</taxon>
        <taxon>Viridiplantae</taxon>
        <taxon>Streptophyta</taxon>
        <taxon>Embryophyta</taxon>
        <taxon>Tracheophyta</taxon>
        <taxon>Spermatophyta</taxon>
        <taxon>Magnoliopsida</taxon>
        <taxon>eudicotyledons</taxon>
        <taxon>Gunneridae</taxon>
        <taxon>Pentapetalae</taxon>
        <taxon>asterids</taxon>
        <taxon>lamiids</taxon>
        <taxon>Solanales</taxon>
        <taxon>Solanaceae</taxon>
        <taxon>Nicotianoideae</taxon>
        <taxon>Nicotianeae</taxon>
        <taxon>Nicotiana</taxon>
    </lineage>
</organism>
<evidence type="ECO:0000313" key="2">
    <source>
        <dbReference type="RefSeq" id="XP_075090645.1"/>
    </source>
</evidence>